<dbReference type="Proteomes" id="UP001178507">
    <property type="component" value="Unassembled WGS sequence"/>
</dbReference>
<dbReference type="EMBL" id="CAUJNA010000514">
    <property type="protein sequence ID" value="CAJ1378110.1"/>
    <property type="molecule type" value="Genomic_DNA"/>
</dbReference>
<sequence>MAFRQFAMLLSLPLAVFAGAEDETCDDLSEHGLLKLHELLDGEGCNAERAVVAIRELWNASTSMHETYDHLAQVELGALGDSKWAESCTACVKMDSCHLPSETLHCHTNPDRHFLADNGADGDVISAKNFWDDVKCNSCKFSLMGMGGAIQLAMDATPER</sequence>
<gene>
    <name evidence="3" type="ORF">EVOR1521_LOCUS6742</name>
</gene>
<evidence type="ECO:0000256" key="1">
    <source>
        <dbReference type="SAM" id="SignalP"/>
    </source>
</evidence>
<evidence type="ECO:0000313" key="3">
    <source>
        <dbReference type="EMBL" id="CAJ1378110.1"/>
    </source>
</evidence>
<comment type="caution">
    <text evidence="3">The sequence shown here is derived from an EMBL/GenBank/DDBJ whole genome shotgun (WGS) entry which is preliminary data.</text>
</comment>
<proteinExistence type="predicted"/>
<reference evidence="3" key="1">
    <citation type="submission" date="2023-08" db="EMBL/GenBank/DDBJ databases">
        <authorList>
            <person name="Chen Y."/>
            <person name="Shah S."/>
            <person name="Dougan E. K."/>
            <person name="Thang M."/>
            <person name="Chan C."/>
        </authorList>
    </citation>
    <scope>NUCLEOTIDE SEQUENCE</scope>
</reference>
<dbReference type="AlphaFoldDB" id="A0AA36HZ91"/>
<feature type="domain" description="Peptidase A2" evidence="2">
    <location>
        <begin position="112"/>
        <end position="151"/>
    </location>
</feature>
<dbReference type="InterPro" id="IPR001995">
    <property type="entry name" value="Peptidase_A2_cat"/>
</dbReference>
<accession>A0AA36HZ91</accession>
<feature type="chain" id="PRO_5041385957" description="Peptidase A2 domain-containing protein" evidence="1">
    <location>
        <begin position="19"/>
        <end position="160"/>
    </location>
</feature>
<keyword evidence="1" id="KW-0732">Signal</keyword>
<dbReference type="GO" id="GO:0004190">
    <property type="term" value="F:aspartic-type endopeptidase activity"/>
    <property type="evidence" value="ECO:0007669"/>
    <property type="project" value="InterPro"/>
</dbReference>
<evidence type="ECO:0000259" key="2">
    <source>
        <dbReference type="PROSITE" id="PS50175"/>
    </source>
</evidence>
<protein>
    <recommendedName>
        <fullName evidence="2">Peptidase A2 domain-containing protein</fullName>
    </recommendedName>
</protein>
<dbReference type="PROSITE" id="PS50175">
    <property type="entry name" value="ASP_PROT_RETROV"/>
    <property type="match status" value="1"/>
</dbReference>
<keyword evidence="4" id="KW-1185">Reference proteome</keyword>
<name>A0AA36HZ91_9DINO</name>
<evidence type="ECO:0000313" key="4">
    <source>
        <dbReference type="Proteomes" id="UP001178507"/>
    </source>
</evidence>
<dbReference type="GO" id="GO:0006508">
    <property type="term" value="P:proteolysis"/>
    <property type="evidence" value="ECO:0007669"/>
    <property type="project" value="InterPro"/>
</dbReference>
<feature type="signal peptide" evidence="1">
    <location>
        <begin position="1"/>
        <end position="18"/>
    </location>
</feature>
<organism evidence="3 4">
    <name type="scientific">Effrenium voratum</name>
    <dbReference type="NCBI Taxonomy" id="2562239"/>
    <lineage>
        <taxon>Eukaryota</taxon>
        <taxon>Sar</taxon>
        <taxon>Alveolata</taxon>
        <taxon>Dinophyceae</taxon>
        <taxon>Suessiales</taxon>
        <taxon>Symbiodiniaceae</taxon>
        <taxon>Effrenium</taxon>
    </lineage>
</organism>